<evidence type="ECO:0000313" key="3">
    <source>
        <dbReference type="Ensembl" id="ENSFHEP00000028609.1"/>
    </source>
</evidence>
<feature type="compositionally biased region" description="Acidic residues" evidence="1">
    <location>
        <begin position="627"/>
        <end position="640"/>
    </location>
</feature>
<evidence type="ECO:0000313" key="4">
    <source>
        <dbReference type="Proteomes" id="UP000265000"/>
    </source>
</evidence>
<dbReference type="STRING" id="8078.ENSFHEP00000028609"/>
<feature type="compositionally biased region" description="Basic and acidic residues" evidence="1">
    <location>
        <begin position="445"/>
        <end position="468"/>
    </location>
</feature>
<keyword evidence="4" id="KW-1185">Reference proteome</keyword>
<dbReference type="Gene3D" id="2.60.120.10">
    <property type="entry name" value="Jelly Rolls"/>
    <property type="match status" value="1"/>
</dbReference>
<dbReference type="Ensembl" id="ENSFHET00000031583.1">
    <property type="protein sequence ID" value="ENSFHEP00000028609.1"/>
    <property type="gene ID" value="ENSFHEG00000012856.1"/>
</dbReference>
<feature type="region of interest" description="Disordered" evidence="1">
    <location>
        <begin position="123"/>
        <end position="188"/>
    </location>
</feature>
<dbReference type="GeneTree" id="ENSGT00940000168651"/>
<reference evidence="3" key="2">
    <citation type="submission" date="2025-09" db="UniProtKB">
        <authorList>
            <consortium name="Ensembl"/>
        </authorList>
    </citation>
    <scope>IDENTIFICATION</scope>
</reference>
<feature type="compositionally biased region" description="Basic and acidic residues" evidence="1">
    <location>
        <begin position="364"/>
        <end position="380"/>
    </location>
</feature>
<sequence>MDAILRRPKGKLGYIREKKSLSNRWGQILTTDDVDKLFDDLDVCASQTQPPSVLFQSSETIHSEEPLSPILQEQSPAEELPGHEISGQCQSQSGDVQLPTTSSPIHKLDIDLCIPFKTCSPIKTSSPREHRMSPEKPSEDQEVQCVTPILFNDVDEAEELHSEPVPTQRPQSNTQVPEDSDDLELESPPSRIVLTEALSHKATFTISSVNENVEESKDEGIEPVVTPTKKAQCVSTQPLAGPSSAVGKEMDGFLKKLQLARMSKPSCSQISKVKVQLPPPPLQPEDFMILEDDSPIRISIPRKAVSKKRQSPNESSSTPKESSTDERTKDGPVDVPQRPEEGEMAISKPDSLAVNQRKKKSKKKNPEVVEPEHHKGDSLGRQDLPAGDAVEQEMPTKKKQRRKVLSEQSDEPEDPPRDETEPEKEPAPKTGGKGRGQSKGKTLKQKKEITAKDGKNSLKEKRKQREAPEAAEEQSQEQKVLGAGDAEAWCDVTDQDVKSKADGGAKEDIKSVTSIRSLSEDAQLPRKRKPPGEWWKSCPQSPERTEKPQPLKKSKQKSKESDPAVPLTSKNKEDKSYGRRKAKDPTTVSNSRAKEAKGNKGNLTKRRNERDEKIKEMPDKILTAAAELEEQEIPDEDLDQESSPLVFSERRHSLNSSDELFQKVYHHTSKNMATSTAPAAQLRQPRKELRNAEPAKRRRKPPGEWWTVPTEAAGSEIISPSPRRSPTKEPGPRRQRKQPKRTEGNAASQTPGGAPVILVKPLSPQSTVKSSLAAFKDLTSVAGTPAAAPSRDRHQCRRRNVTSRPAQETVDGGPVTCSRSDADGNAGGDGGERSQETPQDGRCQADPAGCPEDTRARVLMSGPSSMIELQEYDDETTFTPPGNQTILSMSDFCGPPLSSLTLHSRDKAYLTEWMQNLWSAGPDQGATITPDQFQWYLYKDRALGVQVEISNSSFCSGKLLMGSYMMKPLWVDHGATTIFSLVTGSVRVTIDCRVSSYCSGQTFLVECGRAFSIQNNSQQPAVLFFTRILADSLS</sequence>
<name>A0A3Q2QMX8_FUNHE</name>
<proteinExistence type="predicted"/>
<feature type="domain" description="Mif2/CENP-C cupin" evidence="2">
    <location>
        <begin position="950"/>
        <end position="1026"/>
    </location>
</feature>
<evidence type="ECO:0000256" key="1">
    <source>
        <dbReference type="SAM" id="MobiDB-lite"/>
    </source>
</evidence>
<dbReference type="AlphaFoldDB" id="A0A3Q2QMX8"/>
<feature type="compositionally biased region" description="Polar residues" evidence="1">
    <location>
        <begin position="87"/>
        <end position="102"/>
    </location>
</feature>
<feature type="region of interest" description="Disordered" evidence="1">
    <location>
        <begin position="668"/>
        <end position="854"/>
    </location>
</feature>
<feature type="compositionally biased region" description="Polar residues" evidence="1">
    <location>
        <begin position="312"/>
        <end position="321"/>
    </location>
</feature>
<dbReference type="Pfam" id="PF11699">
    <property type="entry name" value="CENP-C_C"/>
    <property type="match status" value="1"/>
</dbReference>
<feature type="compositionally biased region" description="Basic and acidic residues" evidence="1">
    <location>
        <begin position="322"/>
        <end position="341"/>
    </location>
</feature>
<feature type="compositionally biased region" description="Polar residues" evidence="1">
    <location>
        <begin position="168"/>
        <end position="177"/>
    </location>
</feature>
<feature type="compositionally biased region" description="Basic and acidic residues" evidence="1">
    <location>
        <begin position="126"/>
        <end position="139"/>
    </location>
</feature>
<protein>
    <submittedName>
        <fullName evidence="3">Neurofilament heavy polypeptide</fullName>
    </submittedName>
</protein>
<feature type="compositionally biased region" description="Basic and acidic residues" evidence="1">
    <location>
        <begin position="495"/>
        <end position="510"/>
    </location>
</feature>
<feature type="compositionally biased region" description="Basic and acidic residues" evidence="1">
    <location>
        <begin position="606"/>
        <end position="619"/>
    </location>
</feature>
<dbReference type="GeneID" id="105938443"/>
<dbReference type="OrthoDB" id="1939643at2759"/>
<feature type="region of interest" description="Disordered" evidence="1">
    <location>
        <begin position="265"/>
        <end position="652"/>
    </location>
</feature>
<evidence type="ECO:0000259" key="2">
    <source>
        <dbReference type="Pfam" id="PF11699"/>
    </source>
</evidence>
<accession>A0A3Q2QMX8</accession>
<dbReference type="InterPro" id="IPR014710">
    <property type="entry name" value="RmlC-like_jellyroll"/>
</dbReference>
<organism evidence="3 4">
    <name type="scientific">Fundulus heteroclitus</name>
    <name type="common">Killifish</name>
    <name type="synonym">Mummichog</name>
    <dbReference type="NCBI Taxonomy" id="8078"/>
    <lineage>
        <taxon>Eukaryota</taxon>
        <taxon>Metazoa</taxon>
        <taxon>Chordata</taxon>
        <taxon>Craniata</taxon>
        <taxon>Vertebrata</taxon>
        <taxon>Euteleostomi</taxon>
        <taxon>Actinopterygii</taxon>
        <taxon>Neopterygii</taxon>
        <taxon>Teleostei</taxon>
        <taxon>Neoteleostei</taxon>
        <taxon>Acanthomorphata</taxon>
        <taxon>Ovalentaria</taxon>
        <taxon>Atherinomorphae</taxon>
        <taxon>Cyprinodontiformes</taxon>
        <taxon>Fundulidae</taxon>
        <taxon>Fundulus</taxon>
    </lineage>
</organism>
<reference evidence="3" key="1">
    <citation type="submission" date="2025-08" db="UniProtKB">
        <authorList>
            <consortium name="Ensembl"/>
        </authorList>
    </citation>
    <scope>IDENTIFICATION</scope>
</reference>
<dbReference type="InterPro" id="IPR025974">
    <property type="entry name" value="Mif2/CENP-C_cupin"/>
</dbReference>
<feature type="compositionally biased region" description="Basic and acidic residues" evidence="1">
    <location>
        <begin position="685"/>
        <end position="695"/>
    </location>
</feature>
<feature type="region of interest" description="Disordered" evidence="1">
    <location>
        <begin position="76"/>
        <end position="102"/>
    </location>
</feature>
<feature type="compositionally biased region" description="Basic and acidic residues" evidence="1">
    <location>
        <begin position="414"/>
        <end position="427"/>
    </location>
</feature>
<dbReference type="Proteomes" id="UP000265000">
    <property type="component" value="Unplaced"/>
</dbReference>